<name>A9V9J4_MONBE</name>
<feature type="compositionally biased region" description="Pro residues" evidence="4">
    <location>
        <begin position="49"/>
        <end position="144"/>
    </location>
</feature>
<evidence type="ECO:0000256" key="2">
    <source>
        <dbReference type="ARBA" id="ARBA00022448"/>
    </source>
</evidence>
<feature type="domain" description="Sec23/Sec24 trunk" evidence="7">
    <location>
        <begin position="369"/>
        <end position="606"/>
    </location>
</feature>
<dbReference type="Pfam" id="PF04811">
    <property type="entry name" value="Sec23_trunk"/>
    <property type="match status" value="1"/>
</dbReference>
<dbReference type="Gene3D" id="3.40.50.410">
    <property type="entry name" value="von Willebrand factor, type A domain"/>
    <property type="match status" value="1"/>
</dbReference>
<keyword evidence="3" id="KW-0653">Protein transport</keyword>
<dbReference type="InterPro" id="IPR029006">
    <property type="entry name" value="ADF-H/Gelsolin-like_dom_sf"/>
</dbReference>
<dbReference type="EMBL" id="CH991570">
    <property type="protein sequence ID" value="EDQ85874.1"/>
    <property type="molecule type" value="Genomic_DNA"/>
</dbReference>
<dbReference type="InterPro" id="IPR012990">
    <property type="entry name" value="Beta-sandwich_Sec23_24"/>
</dbReference>
<evidence type="ECO:0000259" key="9">
    <source>
        <dbReference type="Pfam" id="PF08033"/>
    </source>
</evidence>
<dbReference type="InterPro" id="IPR006900">
    <property type="entry name" value="Sec23/24_helical_dom"/>
</dbReference>
<gene>
    <name evidence="10" type="ORF">MONBRDRAFT_38641</name>
</gene>
<dbReference type="Pfam" id="PF04810">
    <property type="entry name" value="zf-Sec23_Sec24"/>
    <property type="match status" value="1"/>
</dbReference>
<evidence type="ECO:0000256" key="1">
    <source>
        <dbReference type="ARBA" id="ARBA00008334"/>
    </source>
</evidence>
<feature type="domain" description="Sec23/Sec24 beta-sandwich" evidence="9">
    <location>
        <begin position="613"/>
        <end position="696"/>
    </location>
</feature>
<keyword evidence="2" id="KW-0813">Transport</keyword>
<feature type="compositionally biased region" description="Pro residues" evidence="4">
    <location>
        <begin position="1"/>
        <end position="11"/>
    </location>
</feature>
<dbReference type="FunCoup" id="A9V9J4">
    <property type="interactions" value="1962"/>
</dbReference>
<evidence type="ECO:0000259" key="5">
    <source>
        <dbReference type="Pfam" id="PF00626"/>
    </source>
</evidence>
<dbReference type="InterPro" id="IPR036180">
    <property type="entry name" value="Gelsolin-like_dom_sf"/>
</dbReference>
<evidence type="ECO:0000313" key="10">
    <source>
        <dbReference type="EMBL" id="EDQ85874.1"/>
    </source>
</evidence>
<dbReference type="Gene3D" id="2.60.40.1670">
    <property type="entry name" value="beta-sandwich domain of Sec23/24"/>
    <property type="match status" value="1"/>
</dbReference>
<dbReference type="eggNOG" id="KOG1984">
    <property type="taxonomic scope" value="Eukaryota"/>
</dbReference>
<dbReference type="GO" id="GO:0006886">
    <property type="term" value="P:intracellular protein transport"/>
    <property type="evidence" value="ECO:0007669"/>
    <property type="project" value="InterPro"/>
</dbReference>
<dbReference type="AlphaFoldDB" id="A9V9J4"/>
<dbReference type="PANTHER" id="PTHR13803">
    <property type="entry name" value="SEC24-RELATED PROTEIN"/>
    <property type="match status" value="1"/>
</dbReference>
<sequence length="935" mass="101956">MGQPPSMPGQQPPMVARPPTSMPGQPPMMGQPPSMPGQQPPMGMRPPSMSQPPTMPGPPSMSQPPTMPGPPSMSQPPTMPGPPSMSQPPTMPGPPSMSQPPTMPGPPSMSQPPTMPGPPSMSQPPTMPGPPGMSQPPSMPPGPPTSMSGPPTGNRRRQYASQAFADAASGTMPPGAMPPGVQPGAAAKPQRRGVDPEAVPSPVQVKEQDQQTHASGIFVTGSRANPPLTSTNVRIVDEGNASSRAVRASLNAVPCNSELLNTCKVPLTLSITPLADPGPGEQPVPLVTASPDGPIRCRRCKAYLSTAAKFMDGGRSWRCLFCNTNNSVPDHYFCNLDHLGRRHDLQERPELLRGTIEYAAPAAYCARPPQVPGVLFLLDVSYTAVQSGQVYAACQAIRSTIQSHSESNSPLPYRLGIVTFDQAIHFYNLSADLSQPQMMVVTDVDDVFAPLEKGLVVDAKTSRDVIDALLDQIPQMFASTRITGTAYGAAVRAAIIALKNTGGRVLSFLGTLPEHGPGKLVKREDASLLGTDKENKLLVPGDRYYEDAAKDAVRFGVAFDLFVFPNAYMDLASMAPLATATGGLMHRYPYFRGQTMTEELVADVTRVAIGSFGVEAMLRVRTSTGLRPVEFHGAMTMENSQDVELANVDAKHNITVRIKHDDKIDEGSEAHFQVALLYTTRFGERRIRVHTLSLRTANNLADIFRSADMDSIIVALPKAVSILACYRKRCTSPNTAAGQLILPECLKLMPVYMNCVLRSPALRRGGDMSSDERVFWQHFVRALRPEDLVPFFYPRLFEVSTSEHSEPKEIRCSRRYFKNDSVYVLENTQRIFLFLGSQTPVSWVQAVLGVGSVQAVSSHTLELPQTADAFNMSLREFLQRLRNERGRHMPLIVVKDKDPNELQFNRLLVEDKFNDAQSYVDYLCHIHREIQTMNA</sequence>
<dbReference type="Proteomes" id="UP000001357">
    <property type="component" value="Unassembled WGS sequence"/>
</dbReference>
<keyword evidence="11" id="KW-1185">Reference proteome</keyword>
<dbReference type="InterPro" id="IPR007123">
    <property type="entry name" value="Gelsolin-like_dom"/>
</dbReference>
<organism evidence="10 11">
    <name type="scientific">Monosiga brevicollis</name>
    <name type="common">Choanoflagellate</name>
    <dbReference type="NCBI Taxonomy" id="81824"/>
    <lineage>
        <taxon>Eukaryota</taxon>
        <taxon>Choanoflagellata</taxon>
        <taxon>Craspedida</taxon>
        <taxon>Salpingoecidae</taxon>
        <taxon>Monosiga</taxon>
    </lineage>
</organism>
<dbReference type="GO" id="GO:0008270">
    <property type="term" value="F:zinc ion binding"/>
    <property type="evidence" value="ECO:0000318"/>
    <property type="project" value="GO_Central"/>
</dbReference>
<dbReference type="Pfam" id="PF04815">
    <property type="entry name" value="Sec23_helical"/>
    <property type="match status" value="1"/>
</dbReference>
<dbReference type="Pfam" id="PF00626">
    <property type="entry name" value="Gelsolin"/>
    <property type="match status" value="1"/>
</dbReference>
<evidence type="ECO:0000313" key="11">
    <source>
        <dbReference type="Proteomes" id="UP000001357"/>
    </source>
</evidence>
<dbReference type="KEGG" id="mbr:MONBRDRAFT_38641"/>
<dbReference type="Gene3D" id="1.20.120.730">
    <property type="entry name" value="Sec23/Sec24 helical domain"/>
    <property type="match status" value="1"/>
</dbReference>
<dbReference type="RefSeq" id="XP_001749353.1">
    <property type="nucleotide sequence ID" value="XM_001749301.1"/>
</dbReference>
<evidence type="ECO:0000259" key="7">
    <source>
        <dbReference type="Pfam" id="PF04811"/>
    </source>
</evidence>
<feature type="region of interest" description="Disordered" evidence="4">
    <location>
        <begin position="1"/>
        <end position="212"/>
    </location>
</feature>
<dbReference type="InParanoid" id="A9V9J4"/>
<evidence type="ECO:0000256" key="3">
    <source>
        <dbReference type="ARBA" id="ARBA00022927"/>
    </source>
</evidence>
<protein>
    <submittedName>
        <fullName evidence="10">Uncharacterized protein</fullName>
    </submittedName>
</protein>
<dbReference type="InterPro" id="IPR050550">
    <property type="entry name" value="SEC23_SEC24_subfamily"/>
</dbReference>
<comment type="similarity">
    <text evidence="1">Belongs to the SEC23/SEC24 family. SEC24 subfamily.</text>
</comment>
<feature type="compositionally biased region" description="Pro residues" evidence="4">
    <location>
        <begin position="20"/>
        <end position="39"/>
    </location>
</feature>
<reference evidence="10 11" key="1">
    <citation type="journal article" date="2008" name="Nature">
        <title>The genome of the choanoflagellate Monosiga brevicollis and the origin of metazoans.</title>
        <authorList>
            <consortium name="JGI Sequencing"/>
            <person name="King N."/>
            <person name="Westbrook M.J."/>
            <person name="Young S.L."/>
            <person name="Kuo A."/>
            <person name="Abedin M."/>
            <person name="Chapman J."/>
            <person name="Fairclough S."/>
            <person name="Hellsten U."/>
            <person name="Isogai Y."/>
            <person name="Letunic I."/>
            <person name="Marr M."/>
            <person name="Pincus D."/>
            <person name="Putnam N."/>
            <person name="Rokas A."/>
            <person name="Wright K.J."/>
            <person name="Zuzow R."/>
            <person name="Dirks W."/>
            <person name="Good M."/>
            <person name="Goodstein D."/>
            <person name="Lemons D."/>
            <person name="Li W."/>
            <person name="Lyons J.B."/>
            <person name="Morris A."/>
            <person name="Nichols S."/>
            <person name="Richter D.J."/>
            <person name="Salamov A."/>
            <person name="Bork P."/>
            <person name="Lim W.A."/>
            <person name="Manning G."/>
            <person name="Miller W.T."/>
            <person name="McGinnis W."/>
            <person name="Shapiro H."/>
            <person name="Tjian R."/>
            <person name="Grigoriev I.V."/>
            <person name="Rokhsar D."/>
        </authorList>
    </citation>
    <scope>NUCLEOTIDE SEQUENCE [LARGE SCALE GENOMIC DNA]</scope>
    <source>
        <strain evidence="11">MX1 / ATCC 50154</strain>
    </source>
</reference>
<dbReference type="InterPro" id="IPR006895">
    <property type="entry name" value="Znf_Sec23_Sec24"/>
</dbReference>
<dbReference type="InterPro" id="IPR036174">
    <property type="entry name" value="Znf_Sec23_Sec24_sf"/>
</dbReference>
<dbReference type="SUPFAM" id="SSF53300">
    <property type="entry name" value="vWA-like"/>
    <property type="match status" value="1"/>
</dbReference>
<dbReference type="Pfam" id="PF08033">
    <property type="entry name" value="Sec23_BS"/>
    <property type="match status" value="1"/>
</dbReference>
<dbReference type="Gene3D" id="3.40.20.10">
    <property type="entry name" value="Severin"/>
    <property type="match status" value="1"/>
</dbReference>
<dbReference type="STRING" id="81824.A9V9J4"/>
<dbReference type="SUPFAM" id="SSF82919">
    <property type="entry name" value="Zn-finger domain of Sec23/24"/>
    <property type="match status" value="1"/>
</dbReference>
<feature type="domain" description="Gelsolin-like" evidence="5">
    <location>
        <begin position="805"/>
        <end position="877"/>
    </location>
</feature>
<feature type="domain" description="Sec23/Sec24 helical" evidence="8">
    <location>
        <begin position="718"/>
        <end position="789"/>
    </location>
</feature>
<dbReference type="Gene3D" id="2.30.30.380">
    <property type="entry name" value="Zn-finger domain of Sec23/24"/>
    <property type="match status" value="1"/>
</dbReference>
<dbReference type="SUPFAM" id="SSF81811">
    <property type="entry name" value="Helical domain of Sec23/24"/>
    <property type="match status" value="1"/>
</dbReference>
<dbReference type="SUPFAM" id="SSF82754">
    <property type="entry name" value="C-terminal, gelsolin-like domain of Sec23/24"/>
    <property type="match status" value="1"/>
</dbReference>
<evidence type="ECO:0000256" key="4">
    <source>
        <dbReference type="SAM" id="MobiDB-lite"/>
    </source>
</evidence>
<dbReference type="PANTHER" id="PTHR13803:SF4">
    <property type="entry name" value="SECRETORY 24CD, ISOFORM C"/>
    <property type="match status" value="1"/>
</dbReference>
<evidence type="ECO:0000259" key="8">
    <source>
        <dbReference type="Pfam" id="PF04815"/>
    </source>
</evidence>
<dbReference type="InterPro" id="IPR006896">
    <property type="entry name" value="Sec23/24_trunk_dom"/>
</dbReference>
<dbReference type="InterPro" id="IPR036175">
    <property type="entry name" value="Sec23/24_helical_dom_sf"/>
</dbReference>
<dbReference type="SUPFAM" id="SSF81995">
    <property type="entry name" value="beta-sandwich domain of Sec23/24"/>
    <property type="match status" value="1"/>
</dbReference>
<dbReference type="GO" id="GO:0030127">
    <property type="term" value="C:COPII vesicle coat"/>
    <property type="evidence" value="ECO:0000318"/>
    <property type="project" value="GO_Central"/>
</dbReference>
<dbReference type="InterPro" id="IPR036465">
    <property type="entry name" value="vWFA_dom_sf"/>
</dbReference>
<proteinExistence type="inferred from homology"/>
<dbReference type="GO" id="GO:0090110">
    <property type="term" value="P:COPII-coated vesicle cargo loading"/>
    <property type="evidence" value="ECO:0000318"/>
    <property type="project" value="GO_Central"/>
</dbReference>
<accession>A9V9J4</accession>
<evidence type="ECO:0000259" key="6">
    <source>
        <dbReference type="Pfam" id="PF04810"/>
    </source>
</evidence>
<dbReference type="GeneID" id="5894567"/>
<dbReference type="OMA" id="INPFMTF"/>
<feature type="domain" description="Zinc finger Sec23/Sec24-type" evidence="6">
    <location>
        <begin position="294"/>
        <end position="332"/>
    </location>
</feature>
<dbReference type="GO" id="GO:0000149">
    <property type="term" value="F:SNARE binding"/>
    <property type="evidence" value="ECO:0000318"/>
    <property type="project" value="GO_Central"/>
</dbReference>
<dbReference type="GO" id="GO:0070971">
    <property type="term" value="C:endoplasmic reticulum exit site"/>
    <property type="evidence" value="ECO:0000318"/>
    <property type="project" value="GO_Central"/>
</dbReference>